<dbReference type="PANTHER" id="PTHR31635:SF196">
    <property type="entry name" value="REVERSE TRANSCRIPTASE DOMAIN-CONTAINING PROTEIN-RELATED"/>
    <property type="match status" value="1"/>
</dbReference>
<dbReference type="STRING" id="29139.ENSVURP00010012810"/>
<organism evidence="1 2">
    <name type="scientific">Vombatus ursinus</name>
    <name type="common">Common wombat</name>
    <dbReference type="NCBI Taxonomy" id="29139"/>
    <lineage>
        <taxon>Eukaryota</taxon>
        <taxon>Metazoa</taxon>
        <taxon>Chordata</taxon>
        <taxon>Craniata</taxon>
        <taxon>Vertebrata</taxon>
        <taxon>Euteleostomi</taxon>
        <taxon>Mammalia</taxon>
        <taxon>Metatheria</taxon>
        <taxon>Diprotodontia</taxon>
        <taxon>Vombatidae</taxon>
        <taxon>Vombatus</taxon>
    </lineage>
</organism>
<dbReference type="Ensembl" id="ENSVURT00010014575.1">
    <property type="protein sequence ID" value="ENSVURP00010012810.1"/>
    <property type="gene ID" value="ENSVURG00010009867.1"/>
</dbReference>
<reference evidence="2" key="1">
    <citation type="submission" date="2018-12" db="EMBL/GenBank/DDBJ databases">
        <authorList>
            <person name="Yazar S."/>
        </authorList>
    </citation>
    <scope>NUCLEOTIDE SEQUENCE [LARGE SCALE GENOMIC DNA]</scope>
</reference>
<protein>
    <recommendedName>
        <fullName evidence="3">Reverse transcriptase domain-containing protein</fullName>
    </recommendedName>
</protein>
<dbReference type="Proteomes" id="UP000314987">
    <property type="component" value="Unassembled WGS sequence"/>
</dbReference>
<name>A0A4X2KU20_VOMUR</name>
<sequence length="88" mass="10019">MKTPENITVYSSIFCNGDKLKAFPIRLRVKQGCLLSQSLFLILLEMLARAIRQEQKSKGINTGMVYLENPRETTKKVIKTINNFSKVA</sequence>
<accession>A0A4X2KU20</accession>
<proteinExistence type="predicted"/>
<evidence type="ECO:0000313" key="2">
    <source>
        <dbReference type="Proteomes" id="UP000314987"/>
    </source>
</evidence>
<dbReference type="AlphaFoldDB" id="A0A4X2KU20"/>
<reference evidence="1" key="2">
    <citation type="submission" date="2025-08" db="UniProtKB">
        <authorList>
            <consortium name="Ensembl"/>
        </authorList>
    </citation>
    <scope>IDENTIFICATION</scope>
</reference>
<dbReference type="PANTHER" id="PTHR31635">
    <property type="entry name" value="REVERSE TRANSCRIPTASE DOMAIN-CONTAINING PROTEIN-RELATED"/>
    <property type="match status" value="1"/>
</dbReference>
<evidence type="ECO:0008006" key="3">
    <source>
        <dbReference type="Google" id="ProtNLM"/>
    </source>
</evidence>
<reference evidence="1" key="3">
    <citation type="submission" date="2025-09" db="UniProtKB">
        <authorList>
            <consortium name="Ensembl"/>
        </authorList>
    </citation>
    <scope>IDENTIFICATION</scope>
</reference>
<keyword evidence="2" id="KW-1185">Reference proteome</keyword>
<evidence type="ECO:0000313" key="1">
    <source>
        <dbReference type="Ensembl" id="ENSVURP00010012810.1"/>
    </source>
</evidence>